<sequence>MRGVSSGLIQALKFLYRGSSASDELPVKCLLYANDQVIRASSACELQKMTNKMNDSVKIRSVKVNVSKTKVMVFERGKSTIECDILVEGEKVEQVKGLVSQPISTTWIVLRRPMKNFPPSIDKPKAKKPQNDQKKNCFAREEENAVESVLRVGARSTNFVQPKFRELVLSSLHNRPKGGAGVRRGSARATPRHVPCPDPSRGVPRRRGGNVPIRRRGEACA</sequence>
<feature type="region of interest" description="Disordered" evidence="1">
    <location>
        <begin position="173"/>
        <end position="221"/>
    </location>
</feature>
<evidence type="ECO:0000313" key="2">
    <source>
        <dbReference type="EMBL" id="GBP52308.1"/>
    </source>
</evidence>
<organism evidence="2 3">
    <name type="scientific">Eumeta variegata</name>
    <name type="common">Bagworm moth</name>
    <name type="synonym">Eumeta japonica</name>
    <dbReference type="NCBI Taxonomy" id="151549"/>
    <lineage>
        <taxon>Eukaryota</taxon>
        <taxon>Metazoa</taxon>
        <taxon>Ecdysozoa</taxon>
        <taxon>Arthropoda</taxon>
        <taxon>Hexapoda</taxon>
        <taxon>Insecta</taxon>
        <taxon>Pterygota</taxon>
        <taxon>Neoptera</taxon>
        <taxon>Endopterygota</taxon>
        <taxon>Lepidoptera</taxon>
        <taxon>Glossata</taxon>
        <taxon>Ditrysia</taxon>
        <taxon>Tineoidea</taxon>
        <taxon>Psychidae</taxon>
        <taxon>Oiketicinae</taxon>
        <taxon>Eumeta</taxon>
    </lineage>
</organism>
<gene>
    <name evidence="2" type="ORF">EVAR_38454_1</name>
</gene>
<reference evidence="2 3" key="1">
    <citation type="journal article" date="2019" name="Commun. Biol.">
        <title>The bagworm genome reveals a unique fibroin gene that provides high tensile strength.</title>
        <authorList>
            <person name="Kono N."/>
            <person name="Nakamura H."/>
            <person name="Ohtoshi R."/>
            <person name="Tomita M."/>
            <person name="Numata K."/>
            <person name="Arakawa K."/>
        </authorList>
    </citation>
    <scope>NUCLEOTIDE SEQUENCE [LARGE SCALE GENOMIC DNA]</scope>
</reference>
<name>A0A4C1WLK2_EUMVA</name>
<evidence type="ECO:0000313" key="3">
    <source>
        <dbReference type="Proteomes" id="UP000299102"/>
    </source>
</evidence>
<protein>
    <recommendedName>
        <fullName evidence="4">Reverse transcriptase domain-containing protein</fullName>
    </recommendedName>
</protein>
<dbReference type="Proteomes" id="UP000299102">
    <property type="component" value="Unassembled WGS sequence"/>
</dbReference>
<proteinExistence type="predicted"/>
<dbReference type="OrthoDB" id="425681at2759"/>
<comment type="caution">
    <text evidence="2">The sequence shown here is derived from an EMBL/GenBank/DDBJ whole genome shotgun (WGS) entry which is preliminary data.</text>
</comment>
<dbReference type="EMBL" id="BGZK01000600">
    <property type="protein sequence ID" value="GBP52308.1"/>
    <property type="molecule type" value="Genomic_DNA"/>
</dbReference>
<dbReference type="AlphaFoldDB" id="A0A4C1WLK2"/>
<keyword evidence="3" id="KW-1185">Reference proteome</keyword>
<accession>A0A4C1WLK2</accession>
<evidence type="ECO:0000256" key="1">
    <source>
        <dbReference type="SAM" id="MobiDB-lite"/>
    </source>
</evidence>
<evidence type="ECO:0008006" key="4">
    <source>
        <dbReference type="Google" id="ProtNLM"/>
    </source>
</evidence>